<keyword evidence="2" id="KW-1185">Reference proteome</keyword>
<name>A0A2A5RZG4_9LACT</name>
<dbReference type="Proteomes" id="UP000218282">
    <property type="component" value="Unassembled WGS sequence"/>
</dbReference>
<comment type="caution">
    <text evidence="1">The sequence shown here is derived from an EMBL/GenBank/DDBJ whole genome shotgun (WGS) entry which is preliminary data.</text>
</comment>
<proteinExistence type="predicted"/>
<accession>A0A2A5RZG4</accession>
<organism evidence="1 2">
    <name type="scientific">Pseudolactococcus piscium</name>
    <dbReference type="NCBI Taxonomy" id="1364"/>
    <lineage>
        <taxon>Bacteria</taxon>
        <taxon>Bacillati</taxon>
        <taxon>Bacillota</taxon>
        <taxon>Bacilli</taxon>
        <taxon>Lactobacillales</taxon>
        <taxon>Streptococcaceae</taxon>
        <taxon>Pseudolactococcus</taxon>
    </lineage>
</organism>
<evidence type="ECO:0000313" key="1">
    <source>
        <dbReference type="EMBL" id="PCS06594.1"/>
    </source>
</evidence>
<dbReference type="AlphaFoldDB" id="A0A2A5RZG4"/>
<dbReference type="EMBL" id="JXJW01000010">
    <property type="protein sequence ID" value="PCS06594.1"/>
    <property type="molecule type" value="Genomic_DNA"/>
</dbReference>
<reference evidence="1 2" key="1">
    <citation type="submission" date="2014-12" db="EMBL/GenBank/DDBJ databases">
        <title>Draft genome sequences of 10 type strains of Lactococcus.</title>
        <authorList>
            <person name="Sun Z."/>
            <person name="Zhong Z."/>
            <person name="Liu W."/>
            <person name="Zhang W."/>
            <person name="Zhang H."/>
        </authorList>
    </citation>
    <scope>NUCLEOTIDE SEQUENCE [LARGE SCALE GENOMIC DNA]</scope>
    <source>
        <strain evidence="1 2">DSM 6634</strain>
    </source>
</reference>
<protein>
    <submittedName>
        <fullName evidence="1">Uncharacterized protein</fullName>
    </submittedName>
</protein>
<gene>
    <name evidence="1" type="ORF">RU86_GL000253</name>
</gene>
<sequence>MLFLKKLNKQTAIEKKRGNYFLRFFCAVNKQWEITKMRLIIGIKSSKKQYDY</sequence>
<evidence type="ECO:0000313" key="2">
    <source>
        <dbReference type="Proteomes" id="UP000218282"/>
    </source>
</evidence>